<evidence type="ECO:0000313" key="15">
    <source>
        <dbReference type="EMBL" id="PKY09726.1"/>
    </source>
</evidence>
<dbReference type="Gene3D" id="1.10.10.160">
    <property type="match status" value="1"/>
</dbReference>
<dbReference type="Pfam" id="PF13361">
    <property type="entry name" value="UvrD_C"/>
    <property type="match status" value="1"/>
</dbReference>
<keyword evidence="4 12" id="KW-0347">Helicase</keyword>
<dbReference type="PROSITE" id="PS51198">
    <property type="entry name" value="UVRD_HELICASE_ATP_BIND"/>
    <property type="match status" value="1"/>
</dbReference>
<accession>A0A2I1DIM6</accession>
<dbReference type="InParanoid" id="A0A2I1DIM6"/>
<dbReference type="GO" id="GO:0043138">
    <property type="term" value="F:3'-5' DNA helicase activity"/>
    <property type="evidence" value="ECO:0007669"/>
    <property type="project" value="UniProtKB-EC"/>
</dbReference>
<dbReference type="PANTHER" id="PTHR11070">
    <property type="entry name" value="UVRD / RECB / PCRA DNA HELICASE FAMILY MEMBER"/>
    <property type="match status" value="1"/>
</dbReference>
<dbReference type="PANTHER" id="PTHR11070:SF2">
    <property type="entry name" value="ATP-DEPENDENT DNA HELICASE SRS2"/>
    <property type="match status" value="1"/>
</dbReference>
<evidence type="ECO:0000259" key="13">
    <source>
        <dbReference type="PROSITE" id="PS51198"/>
    </source>
</evidence>
<evidence type="ECO:0000256" key="3">
    <source>
        <dbReference type="ARBA" id="ARBA00022801"/>
    </source>
</evidence>
<evidence type="ECO:0000256" key="6">
    <source>
        <dbReference type="ARBA" id="ARBA00023125"/>
    </source>
</evidence>
<evidence type="ECO:0000256" key="8">
    <source>
        <dbReference type="ARBA" id="ARBA00034617"/>
    </source>
</evidence>
<dbReference type="Pfam" id="PF00580">
    <property type="entry name" value="UvrD-helicase"/>
    <property type="match status" value="1"/>
</dbReference>
<evidence type="ECO:0000256" key="11">
    <source>
        <dbReference type="ARBA" id="ARBA00048988"/>
    </source>
</evidence>
<evidence type="ECO:0000256" key="4">
    <source>
        <dbReference type="ARBA" id="ARBA00022806"/>
    </source>
</evidence>
<evidence type="ECO:0000256" key="7">
    <source>
        <dbReference type="ARBA" id="ARBA00023235"/>
    </source>
</evidence>
<dbReference type="GO" id="GO:0003677">
    <property type="term" value="F:DNA binding"/>
    <property type="evidence" value="ECO:0007669"/>
    <property type="project" value="UniProtKB-KW"/>
</dbReference>
<comment type="catalytic activity">
    <reaction evidence="11">
        <text>ATP + H2O = ADP + phosphate + H(+)</text>
        <dbReference type="Rhea" id="RHEA:13065"/>
        <dbReference type="ChEBI" id="CHEBI:15377"/>
        <dbReference type="ChEBI" id="CHEBI:15378"/>
        <dbReference type="ChEBI" id="CHEBI:30616"/>
        <dbReference type="ChEBI" id="CHEBI:43474"/>
        <dbReference type="ChEBI" id="CHEBI:456216"/>
        <dbReference type="EC" id="5.6.2.4"/>
    </reaction>
</comment>
<dbReference type="EMBL" id="MXAV01000052">
    <property type="protein sequence ID" value="PKY09726.1"/>
    <property type="molecule type" value="Genomic_DNA"/>
</dbReference>
<dbReference type="PROSITE" id="PS51217">
    <property type="entry name" value="UVRD_HELICASE_CTER"/>
    <property type="match status" value="1"/>
</dbReference>
<keyword evidence="3 12" id="KW-0378">Hydrolase</keyword>
<evidence type="ECO:0000259" key="14">
    <source>
        <dbReference type="PROSITE" id="PS51217"/>
    </source>
</evidence>
<evidence type="ECO:0000256" key="9">
    <source>
        <dbReference type="ARBA" id="ARBA00034808"/>
    </source>
</evidence>
<evidence type="ECO:0000313" key="16">
    <source>
        <dbReference type="Proteomes" id="UP000234329"/>
    </source>
</evidence>
<dbReference type="Gene3D" id="1.10.486.10">
    <property type="entry name" value="PCRA, domain 4"/>
    <property type="match status" value="1"/>
</dbReference>
<keyword evidence="2 12" id="KW-0547">Nucleotide-binding</keyword>
<name>A0A2I1DIM6_9PROT</name>
<proteinExistence type="inferred from homology"/>
<dbReference type="GO" id="GO:0016887">
    <property type="term" value="F:ATP hydrolysis activity"/>
    <property type="evidence" value="ECO:0007669"/>
    <property type="project" value="RHEA"/>
</dbReference>
<dbReference type="Gene3D" id="3.40.50.300">
    <property type="entry name" value="P-loop containing nucleotide triphosphate hydrolases"/>
    <property type="match status" value="2"/>
</dbReference>
<evidence type="ECO:0000256" key="12">
    <source>
        <dbReference type="PROSITE-ProRule" id="PRU00560"/>
    </source>
</evidence>
<comment type="similarity">
    <text evidence="1">Belongs to the helicase family. UvrD subfamily.</text>
</comment>
<dbReference type="InterPro" id="IPR000212">
    <property type="entry name" value="DNA_helicase_UvrD/REP"/>
</dbReference>
<comment type="catalytic activity">
    <reaction evidence="8">
        <text>Couples ATP hydrolysis with the unwinding of duplex DNA by translocating in the 3'-5' direction.</text>
        <dbReference type="EC" id="5.6.2.4"/>
    </reaction>
</comment>
<dbReference type="GO" id="GO:0000725">
    <property type="term" value="P:recombinational repair"/>
    <property type="evidence" value="ECO:0007669"/>
    <property type="project" value="TreeGrafter"/>
</dbReference>
<keyword evidence="5 12" id="KW-0067">ATP-binding</keyword>
<dbReference type="InterPro" id="IPR027417">
    <property type="entry name" value="P-loop_NTPase"/>
</dbReference>
<comment type="caution">
    <text evidence="15">The sequence shown here is derived from an EMBL/GenBank/DDBJ whole genome shotgun (WGS) entry which is preliminary data.</text>
</comment>
<dbReference type="InterPro" id="IPR014017">
    <property type="entry name" value="DNA_helicase_UvrD-like_C"/>
</dbReference>
<evidence type="ECO:0000256" key="2">
    <source>
        <dbReference type="ARBA" id="ARBA00022741"/>
    </source>
</evidence>
<gene>
    <name evidence="15" type="ORF">B1757_13440</name>
</gene>
<keyword evidence="6" id="KW-0238">DNA-binding</keyword>
<dbReference type="AlphaFoldDB" id="A0A2I1DIM6"/>
<dbReference type="InterPro" id="IPR013986">
    <property type="entry name" value="DExx_box_DNA_helicase_dom_sf"/>
</dbReference>
<feature type="binding site" evidence="12">
    <location>
        <begin position="21"/>
        <end position="28"/>
    </location>
    <ligand>
        <name>ATP</name>
        <dbReference type="ChEBI" id="CHEBI:30616"/>
    </ligand>
</feature>
<dbReference type="CDD" id="cd17932">
    <property type="entry name" value="DEXQc_UvrD"/>
    <property type="match status" value="1"/>
</dbReference>
<dbReference type="EC" id="5.6.2.4" evidence="9"/>
<feature type="domain" description="UvrD-like helicase ATP-binding" evidence="13">
    <location>
        <begin position="1"/>
        <end position="283"/>
    </location>
</feature>
<reference evidence="15 16" key="1">
    <citation type="submission" date="2017-03" db="EMBL/GenBank/DDBJ databases">
        <title>Draft genime sequence of the acidophilic sulfur-oxidizing bacterium Acidithiobacillus sp. SH, isolated from seawater.</title>
        <authorList>
            <person name="Sharmin S."/>
            <person name="Tokuhisa M."/>
            <person name="Kanao T."/>
            <person name="Kamimura K."/>
        </authorList>
    </citation>
    <scope>NUCLEOTIDE SEQUENCE [LARGE SCALE GENOMIC DNA]</scope>
    <source>
        <strain evidence="15 16">SH</strain>
    </source>
</reference>
<dbReference type="OrthoDB" id="5298826at2"/>
<evidence type="ECO:0000256" key="10">
    <source>
        <dbReference type="ARBA" id="ARBA00034923"/>
    </source>
</evidence>
<evidence type="ECO:0000256" key="1">
    <source>
        <dbReference type="ARBA" id="ARBA00009922"/>
    </source>
</evidence>
<evidence type="ECO:0000256" key="5">
    <source>
        <dbReference type="ARBA" id="ARBA00022840"/>
    </source>
</evidence>
<dbReference type="GO" id="GO:0005524">
    <property type="term" value="F:ATP binding"/>
    <property type="evidence" value="ECO:0007669"/>
    <property type="project" value="UniProtKB-UniRule"/>
</dbReference>
<dbReference type="RefSeq" id="WP_101538815.1">
    <property type="nucleotide sequence ID" value="NZ_MXAV01000052.1"/>
</dbReference>
<protein>
    <recommendedName>
        <fullName evidence="9">DNA 3'-5' helicase</fullName>
        <ecNumber evidence="9">5.6.2.4</ecNumber>
    </recommendedName>
    <alternativeName>
        <fullName evidence="10">DNA 3'-5' helicase II</fullName>
    </alternativeName>
</protein>
<keyword evidence="7" id="KW-0413">Isomerase</keyword>
<dbReference type="SUPFAM" id="SSF52540">
    <property type="entry name" value="P-loop containing nucleoside triphosphate hydrolases"/>
    <property type="match status" value="1"/>
</dbReference>
<organism evidence="15 16">
    <name type="scientific">Acidithiobacillus marinus</name>
    <dbReference type="NCBI Taxonomy" id="187490"/>
    <lineage>
        <taxon>Bacteria</taxon>
        <taxon>Pseudomonadati</taxon>
        <taxon>Pseudomonadota</taxon>
        <taxon>Acidithiobacillia</taxon>
        <taxon>Acidithiobacillales</taxon>
        <taxon>Acidithiobacillaceae</taxon>
        <taxon>Acidithiobacillus</taxon>
    </lineage>
</organism>
<sequence>MLTAEQQAAALHREGNALIIAGPGSGKSTTLRHLAANHIQQGITRAEDMLIVMFSEKAARDFAAKLKTLCRQKTPLVSTIHSAAFRFLRSVYRAGLDAPKTLRTEDYYWDQITAAAIAKTRRIHVEDVDAQDIEEARKIIGILKANLITPDMVNRQVAEQVGMEDADIGIDIYKAYEKMRKEEATISFDDMIYDLVNLYFNDENVQNIMKNTYKTVLIDEFQDMNRANMEFVRIIAQNAIAIGDDDQSIFGFRGCSPYYMTHEFERLFQDVTRYQITQTFRYGEALSRVANKLIERNSDRIAKTIVTANGVPNTEVHLRCTDRPGDATLEVIQENISQSGSIGILVRTFHQSALCEIALTEAGIPYVLEGGTPAFERRDALATVGYLAASMGKLGNTGWFHDQDRLRKIVRAMLTTPNRFMRREDLEAAEEAVIQEESLDPWIKRTMQKNTTGQGTYAQRLYATLDNLKGHIGFLRQMHENEGSSAATMIRAIYGKLGLHEAIRQAGPSDRAQDRTAFYAVMADYAATNQLSTAQFVQEIESLAQKNRRSKLSPRNTARIHIGSWHAAKGREFDLVILPDLAEGKTPYIRADKDGPDIDEERRLFYVAMTRARQRLVLLSPIDDALTRSPRKGQGASKDRKSPKASRFLYEIASCPSLIRQESRLDRAS</sequence>
<dbReference type="Proteomes" id="UP000234329">
    <property type="component" value="Unassembled WGS sequence"/>
</dbReference>
<keyword evidence="16" id="KW-1185">Reference proteome</keyword>
<feature type="domain" description="UvrD-like helicase C-terminal" evidence="14">
    <location>
        <begin position="284"/>
        <end position="570"/>
    </location>
</feature>
<dbReference type="InterPro" id="IPR014016">
    <property type="entry name" value="UvrD-like_ATP-bd"/>
</dbReference>